<dbReference type="SUPFAM" id="SSF52540">
    <property type="entry name" value="P-loop containing nucleoside triphosphate hydrolases"/>
    <property type="match status" value="1"/>
</dbReference>
<keyword evidence="1" id="KW-0547">Nucleotide-binding</keyword>
<dbReference type="InterPro" id="IPR003593">
    <property type="entry name" value="AAA+_ATPase"/>
</dbReference>
<dbReference type="GO" id="GO:0009378">
    <property type="term" value="F:four-way junction helicase activity"/>
    <property type="evidence" value="ECO:0007669"/>
    <property type="project" value="InterPro"/>
</dbReference>
<feature type="non-terminal residue" evidence="4">
    <location>
        <position position="186"/>
    </location>
</feature>
<protein>
    <recommendedName>
        <fullName evidence="3">AAA+ ATPase domain-containing protein</fullName>
    </recommendedName>
</protein>
<name>A0A0F9ANN2_9ZZZZ</name>
<keyword evidence="2" id="KW-0067">ATP-binding</keyword>
<dbReference type="InterPro" id="IPR004605">
    <property type="entry name" value="DNA_helicase_Holl-junc_RuvB"/>
</dbReference>
<gene>
    <name evidence="4" type="ORF">LCGC14_2628400</name>
</gene>
<dbReference type="GO" id="GO:0006281">
    <property type="term" value="P:DNA repair"/>
    <property type="evidence" value="ECO:0007669"/>
    <property type="project" value="InterPro"/>
</dbReference>
<dbReference type="InterPro" id="IPR008824">
    <property type="entry name" value="RuvB-like_N"/>
</dbReference>
<evidence type="ECO:0000256" key="1">
    <source>
        <dbReference type="ARBA" id="ARBA00022741"/>
    </source>
</evidence>
<feature type="domain" description="AAA+ ATPase" evidence="3">
    <location>
        <begin position="15"/>
        <end position="144"/>
    </location>
</feature>
<dbReference type="GO" id="GO:0003677">
    <property type="term" value="F:DNA binding"/>
    <property type="evidence" value="ECO:0007669"/>
    <property type="project" value="InterPro"/>
</dbReference>
<dbReference type="Gene3D" id="3.40.50.300">
    <property type="entry name" value="P-loop containing nucleotide triphosphate hydrolases"/>
    <property type="match status" value="1"/>
</dbReference>
<dbReference type="Pfam" id="PF05496">
    <property type="entry name" value="RuvB_N"/>
    <property type="match status" value="1"/>
</dbReference>
<dbReference type="PANTHER" id="PTHR42848:SF1">
    <property type="entry name" value="HOLLIDAY JUNCTION BRANCH MIGRATION COMPLEX SUBUNIT RUVB"/>
    <property type="match status" value="1"/>
</dbReference>
<evidence type="ECO:0000259" key="3">
    <source>
        <dbReference type="SMART" id="SM00382"/>
    </source>
</evidence>
<dbReference type="AlphaFoldDB" id="A0A0F9ANN2"/>
<dbReference type="SMART" id="SM00382">
    <property type="entry name" value="AAA"/>
    <property type="match status" value="1"/>
</dbReference>
<organism evidence="4">
    <name type="scientific">marine sediment metagenome</name>
    <dbReference type="NCBI Taxonomy" id="412755"/>
    <lineage>
        <taxon>unclassified sequences</taxon>
        <taxon>metagenomes</taxon>
        <taxon>ecological metagenomes</taxon>
    </lineage>
</organism>
<dbReference type="GO" id="GO:0006310">
    <property type="term" value="P:DNA recombination"/>
    <property type="evidence" value="ECO:0007669"/>
    <property type="project" value="InterPro"/>
</dbReference>
<accession>A0A0F9ANN2</accession>
<dbReference type="GO" id="GO:0005524">
    <property type="term" value="F:ATP binding"/>
    <property type="evidence" value="ECO:0007669"/>
    <property type="project" value="UniProtKB-KW"/>
</dbReference>
<sequence length="186" mass="21380">MAKRDILASQRLNERFPHTLLTGSSGLGKSYFAIAMAEELGYYFSHIEGSTVSSKNELTRLLIRANQESQSAGQRLLFFIDECHRLGRLQEVLYYPLTEWYIITRDGQHRLSPFTLFAATTHPNMLLPSFVTRLSNTWYLHPYSTLQIQRMIDTKFAGWGIRLVPEVSWIIAKRCLGIPRLANNLS</sequence>
<dbReference type="EMBL" id="LAZR01045019">
    <property type="protein sequence ID" value="KKL00844.1"/>
    <property type="molecule type" value="Genomic_DNA"/>
</dbReference>
<dbReference type="InterPro" id="IPR027417">
    <property type="entry name" value="P-loop_NTPase"/>
</dbReference>
<reference evidence="4" key="1">
    <citation type="journal article" date="2015" name="Nature">
        <title>Complex archaea that bridge the gap between prokaryotes and eukaryotes.</title>
        <authorList>
            <person name="Spang A."/>
            <person name="Saw J.H."/>
            <person name="Jorgensen S.L."/>
            <person name="Zaremba-Niedzwiedzka K."/>
            <person name="Martijn J."/>
            <person name="Lind A.E."/>
            <person name="van Eijk R."/>
            <person name="Schleper C."/>
            <person name="Guy L."/>
            <person name="Ettema T.J."/>
        </authorList>
    </citation>
    <scope>NUCLEOTIDE SEQUENCE</scope>
</reference>
<proteinExistence type="predicted"/>
<evidence type="ECO:0000313" key="4">
    <source>
        <dbReference type="EMBL" id="KKL00844.1"/>
    </source>
</evidence>
<dbReference type="PANTHER" id="PTHR42848">
    <property type="match status" value="1"/>
</dbReference>
<evidence type="ECO:0000256" key="2">
    <source>
        <dbReference type="ARBA" id="ARBA00022840"/>
    </source>
</evidence>
<comment type="caution">
    <text evidence="4">The sequence shown here is derived from an EMBL/GenBank/DDBJ whole genome shotgun (WGS) entry which is preliminary data.</text>
</comment>